<organism evidence="2 3">
    <name type="scientific">Colletotrichum godetiae</name>
    <dbReference type="NCBI Taxonomy" id="1209918"/>
    <lineage>
        <taxon>Eukaryota</taxon>
        <taxon>Fungi</taxon>
        <taxon>Dikarya</taxon>
        <taxon>Ascomycota</taxon>
        <taxon>Pezizomycotina</taxon>
        <taxon>Sordariomycetes</taxon>
        <taxon>Hypocreomycetidae</taxon>
        <taxon>Glomerellales</taxon>
        <taxon>Glomerellaceae</taxon>
        <taxon>Colletotrichum</taxon>
        <taxon>Colletotrichum acutatum species complex</taxon>
    </lineage>
</organism>
<keyword evidence="3" id="KW-1185">Reference proteome</keyword>
<evidence type="ECO:0000313" key="3">
    <source>
        <dbReference type="Proteomes" id="UP001224890"/>
    </source>
</evidence>
<dbReference type="GeneID" id="85457274"/>
<dbReference type="EMBL" id="JAHMHR010000040">
    <property type="protein sequence ID" value="KAK1672231.1"/>
    <property type="molecule type" value="Genomic_DNA"/>
</dbReference>
<reference evidence="2" key="1">
    <citation type="submission" date="2021-06" db="EMBL/GenBank/DDBJ databases">
        <title>Comparative genomics, transcriptomics and evolutionary studies reveal genomic signatures of adaptation to plant cell wall in hemibiotrophic fungi.</title>
        <authorList>
            <consortium name="DOE Joint Genome Institute"/>
            <person name="Baroncelli R."/>
            <person name="Diaz J.F."/>
            <person name="Benocci T."/>
            <person name="Peng M."/>
            <person name="Battaglia E."/>
            <person name="Haridas S."/>
            <person name="Andreopoulos W."/>
            <person name="Labutti K."/>
            <person name="Pangilinan J."/>
            <person name="Floch G.L."/>
            <person name="Makela M.R."/>
            <person name="Henrissat B."/>
            <person name="Grigoriev I.V."/>
            <person name="Crouch J.A."/>
            <person name="De Vries R.P."/>
            <person name="Sukno S.A."/>
            <person name="Thon M.R."/>
        </authorList>
    </citation>
    <scope>NUCLEOTIDE SEQUENCE</scope>
    <source>
        <strain evidence="2">CBS 193.32</strain>
    </source>
</reference>
<name>A0AAJ0EPZ5_9PEZI</name>
<feature type="transmembrane region" description="Helical" evidence="1">
    <location>
        <begin position="154"/>
        <end position="175"/>
    </location>
</feature>
<comment type="caution">
    <text evidence="2">The sequence shown here is derived from an EMBL/GenBank/DDBJ whole genome shotgun (WGS) entry which is preliminary data.</text>
</comment>
<feature type="transmembrane region" description="Helical" evidence="1">
    <location>
        <begin position="6"/>
        <end position="27"/>
    </location>
</feature>
<dbReference type="Proteomes" id="UP001224890">
    <property type="component" value="Unassembled WGS sequence"/>
</dbReference>
<dbReference type="RefSeq" id="XP_060426234.1">
    <property type="nucleotide sequence ID" value="XM_060572748.1"/>
</dbReference>
<accession>A0AAJ0EPZ5</accession>
<evidence type="ECO:0000256" key="1">
    <source>
        <dbReference type="SAM" id="Phobius"/>
    </source>
</evidence>
<dbReference type="AlphaFoldDB" id="A0AAJ0EPZ5"/>
<evidence type="ECO:0000313" key="2">
    <source>
        <dbReference type="EMBL" id="KAK1672231.1"/>
    </source>
</evidence>
<gene>
    <name evidence="2" type="ORF">BDP55DRAFT_635198</name>
</gene>
<sequence>MHVSVIHALVCGTQASIWTSVAVWVYLTYSVFPTAGYVISAQPGPGPRFIDKSPSRLLTYLTTYASYLPTYLPTCFRQRNNHVTTITVTKCSVSSTRLVSDYGGRSVWVNVGGRFPLATNVCRRETSKGELCQFQSQSGPLLERKRSPDTMRNVGAALIPLNLPLLAVLACATLFG</sequence>
<keyword evidence="1" id="KW-0472">Membrane</keyword>
<protein>
    <submittedName>
        <fullName evidence="2">Uncharacterized protein</fullName>
    </submittedName>
</protein>
<keyword evidence="1" id="KW-0812">Transmembrane</keyword>
<keyword evidence="1" id="KW-1133">Transmembrane helix</keyword>
<proteinExistence type="predicted"/>